<protein>
    <submittedName>
        <fullName evidence="1">Uncharacterized protein</fullName>
    </submittedName>
</protein>
<dbReference type="HOGENOM" id="CLU_134406_1_0_9"/>
<dbReference type="Proteomes" id="UP000009234">
    <property type="component" value="Chromosome"/>
</dbReference>
<keyword evidence="2" id="KW-1185">Reference proteome</keyword>
<organism evidence="1 2">
    <name type="scientific">Desulforamulus ruminis (strain ATCC 23193 / DSM 2154 / NCIMB 8452 / DL)</name>
    <name type="common">Desulfotomaculum ruminis</name>
    <dbReference type="NCBI Taxonomy" id="696281"/>
    <lineage>
        <taxon>Bacteria</taxon>
        <taxon>Bacillati</taxon>
        <taxon>Bacillota</taxon>
        <taxon>Clostridia</taxon>
        <taxon>Eubacteriales</taxon>
        <taxon>Peptococcaceae</taxon>
        <taxon>Desulforamulus</taxon>
    </lineage>
</organism>
<name>F6DMM1_DESRL</name>
<dbReference type="STRING" id="696281.Desru_3579"/>
<accession>F6DMM1</accession>
<proteinExistence type="predicted"/>
<gene>
    <name evidence="1" type="ordered locus">Desru_3579</name>
</gene>
<evidence type="ECO:0000313" key="2">
    <source>
        <dbReference type="Proteomes" id="UP000009234"/>
    </source>
</evidence>
<dbReference type="EMBL" id="CP002780">
    <property type="protein sequence ID" value="AEG61782.1"/>
    <property type="molecule type" value="Genomic_DNA"/>
</dbReference>
<dbReference type="InterPro" id="IPR046904">
    <property type="entry name" value="ABC-3C_MC2"/>
</dbReference>
<dbReference type="Pfam" id="PF20288">
    <property type="entry name" value="MC2"/>
    <property type="match status" value="1"/>
</dbReference>
<dbReference type="KEGG" id="dru:Desru_3579"/>
<dbReference type="RefSeq" id="WP_013843528.1">
    <property type="nucleotide sequence ID" value="NC_015589.1"/>
</dbReference>
<evidence type="ECO:0000313" key="1">
    <source>
        <dbReference type="EMBL" id="AEG61782.1"/>
    </source>
</evidence>
<reference evidence="2" key="1">
    <citation type="submission" date="2011-05" db="EMBL/GenBank/DDBJ databases">
        <title>Complete sequence of Desulfotomaculum ruminis DSM 2154.</title>
        <authorList>
            <person name="Lucas S."/>
            <person name="Copeland A."/>
            <person name="Lapidus A."/>
            <person name="Cheng J.-F."/>
            <person name="Goodwin L."/>
            <person name="Pitluck S."/>
            <person name="Lu M."/>
            <person name="Detter J.C."/>
            <person name="Han C."/>
            <person name="Tapia R."/>
            <person name="Land M."/>
            <person name="Hauser L."/>
            <person name="Kyrpides N."/>
            <person name="Ivanova N."/>
            <person name="Mikhailova N."/>
            <person name="Pagani I."/>
            <person name="Stams A.J.M."/>
            <person name="Plugge C.M."/>
            <person name="Muyzer G."/>
            <person name="Kuever J."/>
            <person name="Parshina S.N."/>
            <person name="Ivanova A.E."/>
            <person name="Nazina T.N."/>
            <person name="Brambilla E."/>
            <person name="Spring S."/>
            <person name="Klenk H.-P."/>
            <person name="Woyke T."/>
        </authorList>
    </citation>
    <scope>NUCLEOTIDE SEQUENCE [LARGE SCALE GENOMIC DNA]</scope>
    <source>
        <strain evidence="2">ATCC 23193 / DSM 2154 / NCIB 8452 / DL</strain>
    </source>
</reference>
<sequence length="153" mass="17366">MNNVFNTPFEISLRALLILETAGERWVTADMIAAADFITVYGRDFGISDVNLHGENSFKFSEFTLRRELMKKAVKLLVKNGLINVSPTDNGFSYSINQKGIDYCARFTNDYADTYRRLAKQARAYIAGKSEREMLALINRHALSSLQRSEIDV</sequence>
<dbReference type="OrthoDB" id="1666671at2"/>
<dbReference type="eggNOG" id="ENOG5032URW">
    <property type="taxonomic scope" value="Bacteria"/>
</dbReference>
<dbReference type="AlphaFoldDB" id="F6DMM1"/>
<reference evidence="1 2" key="2">
    <citation type="journal article" date="2012" name="Stand. Genomic Sci.">
        <title>Complete genome sequence of the sulfate-reducing firmicute Desulfotomaculum ruminis type strain (DL(T)).</title>
        <authorList>
            <person name="Spring S."/>
            <person name="Visser M."/>
            <person name="Lu M."/>
            <person name="Copeland A."/>
            <person name="Lapidus A."/>
            <person name="Lucas S."/>
            <person name="Cheng J.F."/>
            <person name="Han C."/>
            <person name="Tapia R."/>
            <person name="Goodwin L.A."/>
            <person name="Pitluck S."/>
            <person name="Ivanova N."/>
            <person name="Land M."/>
            <person name="Hauser L."/>
            <person name="Larimer F."/>
            <person name="Rohde M."/>
            <person name="Goker M."/>
            <person name="Detter J.C."/>
            <person name="Kyrpides N.C."/>
            <person name="Woyke T."/>
            <person name="Schaap P.J."/>
            <person name="Plugge C.M."/>
            <person name="Muyzer G."/>
            <person name="Kuever J."/>
            <person name="Pereira I.A."/>
            <person name="Parshina S.N."/>
            <person name="Bernier-Latmani R."/>
            <person name="Stams A.J."/>
            <person name="Klenk H.P."/>
        </authorList>
    </citation>
    <scope>NUCLEOTIDE SEQUENCE [LARGE SCALE GENOMIC DNA]</scope>
    <source>
        <strain evidence="2">ATCC 23193 / DSM 2154 / NCIB 8452 / DL</strain>
    </source>
</reference>